<keyword evidence="1" id="KW-0489">Methyltransferase</keyword>
<dbReference type="SUPFAM" id="SSF53335">
    <property type="entry name" value="S-adenosyl-L-methionine-dependent methyltransferases"/>
    <property type="match status" value="1"/>
</dbReference>
<proteinExistence type="predicted"/>
<dbReference type="AlphaFoldDB" id="A0A9P4Y377"/>
<feature type="compositionally biased region" description="Low complexity" evidence="3">
    <location>
        <begin position="276"/>
        <end position="295"/>
    </location>
</feature>
<dbReference type="PANTHER" id="PTHR43619:SF2">
    <property type="entry name" value="S-ADENOSYL-L-METHIONINE-DEPENDENT METHYLTRANSFERASES SUPERFAMILY PROTEIN"/>
    <property type="match status" value="1"/>
</dbReference>
<dbReference type="Gene3D" id="3.40.50.150">
    <property type="entry name" value="Vaccinia Virus protein VP39"/>
    <property type="match status" value="1"/>
</dbReference>
<dbReference type="PANTHER" id="PTHR43619">
    <property type="entry name" value="S-ADENOSYL-L-METHIONINE-DEPENDENT METHYLTRANSFERASE YKTD-RELATED"/>
    <property type="match status" value="1"/>
</dbReference>
<name>A0A9P4Y377_CRYP1</name>
<evidence type="ECO:0000256" key="1">
    <source>
        <dbReference type="ARBA" id="ARBA00022603"/>
    </source>
</evidence>
<comment type="caution">
    <text evidence="4">The sequence shown here is derived from an EMBL/GenBank/DDBJ whole genome shotgun (WGS) entry which is preliminary data.</text>
</comment>
<dbReference type="Pfam" id="PF04072">
    <property type="entry name" value="LCM"/>
    <property type="match status" value="1"/>
</dbReference>
<evidence type="ECO:0000313" key="4">
    <source>
        <dbReference type="EMBL" id="KAF3765698.1"/>
    </source>
</evidence>
<organism evidence="4 5">
    <name type="scientific">Cryphonectria parasitica (strain ATCC 38755 / EP155)</name>
    <dbReference type="NCBI Taxonomy" id="660469"/>
    <lineage>
        <taxon>Eukaryota</taxon>
        <taxon>Fungi</taxon>
        <taxon>Dikarya</taxon>
        <taxon>Ascomycota</taxon>
        <taxon>Pezizomycotina</taxon>
        <taxon>Sordariomycetes</taxon>
        <taxon>Sordariomycetidae</taxon>
        <taxon>Diaporthales</taxon>
        <taxon>Cryphonectriaceae</taxon>
        <taxon>Cryphonectria-Endothia species complex</taxon>
        <taxon>Cryphonectria</taxon>
    </lineage>
</organism>
<feature type="region of interest" description="Disordered" evidence="3">
    <location>
        <begin position="276"/>
        <end position="309"/>
    </location>
</feature>
<dbReference type="InterPro" id="IPR007213">
    <property type="entry name" value="Ppm1/Ppm2/Tcmp"/>
</dbReference>
<reference evidence="4" key="1">
    <citation type="journal article" date="2020" name="Phytopathology">
        <title>Genome sequence of the chestnut blight fungus Cryphonectria parasitica EP155: A fundamental resource for an archetypical invasive plant pathogen.</title>
        <authorList>
            <person name="Crouch J.A."/>
            <person name="Dawe A."/>
            <person name="Aerts A."/>
            <person name="Barry K."/>
            <person name="Churchill A.C.L."/>
            <person name="Grimwood J."/>
            <person name="Hillman B."/>
            <person name="Milgroom M.G."/>
            <person name="Pangilinan J."/>
            <person name="Smith M."/>
            <person name="Salamov A."/>
            <person name="Schmutz J."/>
            <person name="Yadav J."/>
            <person name="Grigoriev I.V."/>
            <person name="Nuss D."/>
        </authorList>
    </citation>
    <scope>NUCLEOTIDE SEQUENCE</scope>
    <source>
        <strain evidence="4">EP155</strain>
    </source>
</reference>
<feature type="compositionally biased region" description="Basic and acidic residues" evidence="3">
    <location>
        <begin position="296"/>
        <end position="309"/>
    </location>
</feature>
<evidence type="ECO:0000256" key="2">
    <source>
        <dbReference type="ARBA" id="ARBA00022679"/>
    </source>
</evidence>
<dbReference type="RefSeq" id="XP_040776659.1">
    <property type="nucleotide sequence ID" value="XM_040925139.1"/>
</dbReference>
<protein>
    <recommendedName>
        <fullName evidence="6">S-adenosyl-L-methionine-dependent methyltransferase</fullName>
    </recommendedName>
</protein>
<evidence type="ECO:0000313" key="5">
    <source>
        <dbReference type="Proteomes" id="UP000803844"/>
    </source>
</evidence>
<dbReference type="GO" id="GO:0032259">
    <property type="term" value="P:methylation"/>
    <property type="evidence" value="ECO:0007669"/>
    <property type="project" value="UniProtKB-KW"/>
</dbReference>
<sequence>MDPGSISTNSFDGYKKEAANLSHIEEFGLLTALWRALDSQAPNPILGDPYAQETFDRCRVDQEQTLFSSAEDQRWVRFTCNRSKTVDKWCQQFLDLHSNEKVQVLHLCCGLDARSLRMQWGENVRWVDIDLPSVVNLRKRLAESFHHDRWLVQRYKAEKLFRGVVDYFGTGQFAFDTLGTLVRKYEPDILRKSPLEIRWVIDDMHAVEKFHPKLRMRSRVRWQEYLGNELPMGQNLPPFFGRWTTALMSVRSHTAFKSCLQVALFDFGDRALSVNSSVSAASSQQEEVESSLETSSSHRSEHDGRTDPE</sequence>
<gene>
    <name evidence="4" type="ORF">M406DRAFT_68119</name>
</gene>
<dbReference type="OrthoDB" id="203237at2759"/>
<keyword evidence="5" id="KW-1185">Reference proteome</keyword>
<evidence type="ECO:0008006" key="6">
    <source>
        <dbReference type="Google" id="ProtNLM"/>
    </source>
</evidence>
<keyword evidence="2" id="KW-0808">Transferase</keyword>
<dbReference type="EMBL" id="MU032347">
    <property type="protein sequence ID" value="KAF3765698.1"/>
    <property type="molecule type" value="Genomic_DNA"/>
</dbReference>
<accession>A0A9P4Y377</accession>
<dbReference type="GeneID" id="63842268"/>
<evidence type="ECO:0000256" key="3">
    <source>
        <dbReference type="SAM" id="MobiDB-lite"/>
    </source>
</evidence>
<dbReference type="Proteomes" id="UP000803844">
    <property type="component" value="Unassembled WGS sequence"/>
</dbReference>
<dbReference type="GO" id="GO:0008168">
    <property type="term" value="F:methyltransferase activity"/>
    <property type="evidence" value="ECO:0007669"/>
    <property type="project" value="UniProtKB-KW"/>
</dbReference>
<dbReference type="InterPro" id="IPR029063">
    <property type="entry name" value="SAM-dependent_MTases_sf"/>
</dbReference>